<sequence>MKMKLALLPILTTLTWSLGFTDPVAEATPPERQPTVESDWMPQGMYTMSYDSYGPNLNDVRVAPWHDEISGAVPFFSADYAALIGWIDEYPHTPFWGHDATPDWRSTAWVRDHLLSVGEFMTTRGYDFAFHHLPYDWNGVRGVDCSNFTTLVYTYALGYRFTSAVRAQAGQTWDGVRYDAPNTQSATTRALQERAAGKLVRIDGSTDDSPSAQPFLSVFDDQGSYVGPISDTVLAQALRPGDLVYYSWDAAIDDPKVEHASIWVGKRFGHGFDEIPPHYSSFRGDPSGMWAILHSGSAGYGPCFWPVQSDYQAAIWGARRVVGDTNDPSYFMNSSIQRWSTGGDYSRVSHYRDAQTLAHKIGSTSYVFRAHGSAIFRRPASTPSYEGTFWVDPTLHHKGHSVALTGLAIQWGWLFAADDDTVYKLSYVANSGTWSEGRVLWSLDTQTHTGSAIQSLEAGDSFLVVRLTDGTQISLNLQGTEQ</sequence>
<keyword evidence="2" id="KW-1185">Reference proteome</keyword>
<dbReference type="KEGG" id="scor:J3U87_31355"/>
<organism evidence="1 2">
    <name type="scientific">Sulfidibacter corallicola</name>
    <dbReference type="NCBI Taxonomy" id="2818388"/>
    <lineage>
        <taxon>Bacteria</taxon>
        <taxon>Pseudomonadati</taxon>
        <taxon>Acidobacteriota</taxon>
        <taxon>Holophagae</taxon>
        <taxon>Acanthopleuribacterales</taxon>
        <taxon>Acanthopleuribacteraceae</taxon>
        <taxon>Sulfidibacter</taxon>
    </lineage>
</organism>
<protein>
    <submittedName>
        <fullName evidence="1">Uncharacterized protein</fullName>
    </submittedName>
</protein>
<dbReference type="Proteomes" id="UP000663929">
    <property type="component" value="Chromosome"/>
</dbReference>
<gene>
    <name evidence="1" type="ORF">J3U87_31355</name>
</gene>
<name>A0A8A4TLL7_SULCO</name>
<evidence type="ECO:0000313" key="2">
    <source>
        <dbReference type="Proteomes" id="UP000663929"/>
    </source>
</evidence>
<proteinExistence type="predicted"/>
<reference evidence="1" key="1">
    <citation type="submission" date="2021-03" db="EMBL/GenBank/DDBJ databases">
        <title>Acanthopleuribacteraceae sp. M133.</title>
        <authorList>
            <person name="Wang G."/>
        </authorList>
    </citation>
    <scope>NUCLEOTIDE SEQUENCE</scope>
    <source>
        <strain evidence="1">M133</strain>
    </source>
</reference>
<evidence type="ECO:0000313" key="1">
    <source>
        <dbReference type="EMBL" id="QTD50104.1"/>
    </source>
</evidence>
<dbReference type="RefSeq" id="WP_237379735.1">
    <property type="nucleotide sequence ID" value="NZ_CP071793.1"/>
</dbReference>
<accession>A0A8A4TLL7</accession>
<dbReference type="Gene3D" id="3.90.1720.10">
    <property type="entry name" value="endopeptidase domain like (from Nostoc punctiforme)"/>
    <property type="match status" value="1"/>
</dbReference>
<dbReference type="AlphaFoldDB" id="A0A8A4TLL7"/>
<dbReference type="EMBL" id="CP071793">
    <property type="protein sequence ID" value="QTD50104.1"/>
    <property type="molecule type" value="Genomic_DNA"/>
</dbReference>